<sequence length="313" mass="33362">MSTLSKITFDHAVPSAIMTKDMAPRSPSVIDAPAAASEAVELVSASSHQRQDGPAARSGKSGGKSSGKSGRKSAASKPVDADAVIKAFNTWAFKREQPGNAERLVPMVEAAAEAGRPIEFVLYWGKGPRAEIAAPDLACLDYLGQLAERVRQVYAPGAVFRLIFTDTHATLNGHPAAAMNAYFDAIDAAAQARGFASTRLSDVVAFAREIGAAAAEEEPSGEILASLIACAAKWYRGEGSTEQGALDYHRMNMVEKRAVAAAFPEAVFVTFNGSEFRDLFPATMPIFYMYSLRRGVGVKPWFMDAHPVAQTSA</sequence>
<accession>A0A8H8WR85</accession>
<reference evidence="2" key="1">
    <citation type="submission" date="2020-11" db="EMBL/GenBank/DDBJ databases">
        <title>Complete genome sequence of a novel pathogenic Methylobacterium strain isolated from rice in Vietnam.</title>
        <authorList>
            <person name="Lai K."/>
            <person name="Okazaki S."/>
            <person name="Higashi K."/>
            <person name="Mori H."/>
            <person name="Toyoda A."/>
            <person name="Kurokawa K."/>
        </authorList>
    </citation>
    <scope>NUCLEOTIDE SEQUENCE</scope>
    <source>
        <strain evidence="2">VL1</strain>
    </source>
</reference>
<dbReference type="Proteomes" id="UP000663508">
    <property type="component" value="Chromosome"/>
</dbReference>
<evidence type="ECO:0000313" key="3">
    <source>
        <dbReference type="Proteomes" id="UP000663508"/>
    </source>
</evidence>
<evidence type="ECO:0000313" key="2">
    <source>
        <dbReference type="EMBL" id="BCM82839.1"/>
    </source>
</evidence>
<proteinExistence type="predicted"/>
<evidence type="ECO:0000256" key="1">
    <source>
        <dbReference type="SAM" id="MobiDB-lite"/>
    </source>
</evidence>
<organism evidence="2 3">
    <name type="scientific">Methylobacterium indicum</name>
    <dbReference type="NCBI Taxonomy" id="1775910"/>
    <lineage>
        <taxon>Bacteria</taxon>
        <taxon>Pseudomonadati</taxon>
        <taxon>Pseudomonadota</taxon>
        <taxon>Alphaproteobacteria</taxon>
        <taxon>Hyphomicrobiales</taxon>
        <taxon>Methylobacteriaceae</taxon>
        <taxon>Methylobacterium</taxon>
    </lineage>
</organism>
<gene>
    <name evidence="2" type="ORF">mvi_13000</name>
</gene>
<protein>
    <submittedName>
        <fullName evidence="2">Uncharacterized protein</fullName>
    </submittedName>
</protein>
<feature type="compositionally biased region" description="Low complexity" evidence="1">
    <location>
        <begin position="66"/>
        <end position="77"/>
    </location>
</feature>
<name>A0A8H8WR85_9HYPH</name>
<dbReference type="EMBL" id="AP024145">
    <property type="protein sequence ID" value="BCM82839.1"/>
    <property type="molecule type" value="Genomic_DNA"/>
</dbReference>
<feature type="region of interest" description="Disordered" evidence="1">
    <location>
        <begin position="40"/>
        <end position="78"/>
    </location>
</feature>
<dbReference type="KEGG" id="mind:mvi_13000"/>
<dbReference type="AlphaFoldDB" id="A0A8H8WR85"/>